<accession>A0AAW0CE51</accession>
<dbReference type="EMBL" id="JAWWNJ010000018">
    <property type="protein sequence ID" value="KAK7036892.1"/>
    <property type="molecule type" value="Genomic_DNA"/>
</dbReference>
<feature type="region of interest" description="Disordered" evidence="1">
    <location>
        <begin position="1"/>
        <end position="34"/>
    </location>
</feature>
<dbReference type="Proteomes" id="UP001362999">
    <property type="component" value="Unassembled WGS sequence"/>
</dbReference>
<name>A0AAW0CE51_9AGAR</name>
<evidence type="ECO:0000313" key="3">
    <source>
        <dbReference type="Proteomes" id="UP001362999"/>
    </source>
</evidence>
<proteinExistence type="predicted"/>
<evidence type="ECO:0000313" key="2">
    <source>
        <dbReference type="EMBL" id="KAK7036892.1"/>
    </source>
</evidence>
<dbReference type="AlphaFoldDB" id="A0AAW0CE51"/>
<reference evidence="2 3" key="1">
    <citation type="journal article" date="2024" name="J Genomics">
        <title>Draft genome sequencing and assembly of Favolaschia claudopus CIRM-BRFM 2984 isolated from oak limbs.</title>
        <authorList>
            <person name="Navarro D."/>
            <person name="Drula E."/>
            <person name="Chaduli D."/>
            <person name="Cazenave R."/>
            <person name="Ahrendt S."/>
            <person name="Wang J."/>
            <person name="Lipzen A."/>
            <person name="Daum C."/>
            <person name="Barry K."/>
            <person name="Grigoriev I.V."/>
            <person name="Favel A."/>
            <person name="Rosso M.N."/>
            <person name="Martin F."/>
        </authorList>
    </citation>
    <scope>NUCLEOTIDE SEQUENCE [LARGE SCALE GENOMIC DNA]</scope>
    <source>
        <strain evidence="2 3">CIRM-BRFM 2984</strain>
    </source>
</reference>
<evidence type="ECO:0000256" key="1">
    <source>
        <dbReference type="SAM" id="MobiDB-lite"/>
    </source>
</evidence>
<comment type="caution">
    <text evidence="2">The sequence shown here is derived from an EMBL/GenBank/DDBJ whole genome shotgun (WGS) entry which is preliminary data.</text>
</comment>
<gene>
    <name evidence="2" type="ORF">R3P38DRAFT_2770951</name>
</gene>
<sequence length="297" mass="32827">MSTSRHASRNGVENIKRSPGCVGKSSETGEMEYSDSCERELDRWREVEVGPRTRPGEALRELGADDSLAGTAESATWGSHSARMKCDLKKSRLGNRTPHARELAATAPCISSKAAICPCGTLLPGSEKEECHIMWPTVPPPLELLEAFRLHFHQYHRAVNEAMSNPTDEVVLSRLHDDLQEYSALVVEHAHIFPVEELATVQQNLALMLNDVRIQYQQALDASHHGGRPSLKECTLGGGGDPGLRLIHNFGVCYRAQVYNGDWPLSQCFSQYSARPTSRARACYTSAGTFHRRQSCG</sequence>
<keyword evidence="3" id="KW-1185">Reference proteome</keyword>
<protein>
    <submittedName>
        <fullName evidence="2">Uncharacterized protein</fullName>
    </submittedName>
</protein>
<organism evidence="2 3">
    <name type="scientific">Favolaschia claudopus</name>
    <dbReference type="NCBI Taxonomy" id="2862362"/>
    <lineage>
        <taxon>Eukaryota</taxon>
        <taxon>Fungi</taxon>
        <taxon>Dikarya</taxon>
        <taxon>Basidiomycota</taxon>
        <taxon>Agaricomycotina</taxon>
        <taxon>Agaricomycetes</taxon>
        <taxon>Agaricomycetidae</taxon>
        <taxon>Agaricales</taxon>
        <taxon>Marasmiineae</taxon>
        <taxon>Mycenaceae</taxon>
        <taxon>Favolaschia</taxon>
    </lineage>
</organism>